<dbReference type="InterPro" id="IPR003350">
    <property type="entry name" value="CUT_dom"/>
</dbReference>
<evidence type="ECO:0000259" key="15">
    <source>
        <dbReference type="PROSITE" id="PS51042"/>
    </source>
</evidence>
<accession>W8BEJ0</accession>
<feature type="region of interest" description="Disordered" evidence="13">
    <location>
        <begin position="283"/>
        <end position="323"/>
    </location>
</feature>
<feature type="region of interest" description="Disordered" evidence="13">
    <location>
        <begin position="868"/>
        <end position="904"/>
    </location>
</feature>
<feature type="domain" description="CUT" evidence="15">
    <location>
        <begin position="680"/>
        <end position="767"/>
    </location>
</feature>
<dbReference type="PANTHER" id="PTHR14043:SF2">
    <property type="entry name" value="HOMEOBOX PROTEIN CUT"/>
    <property type="match status" value="1"/>
</dbReference>
<evidence type="ECO:0000256" key="7">
    <source>
        <dbReference type="ARBA" id="ARBA00023155"/>
    </source>
</evidence>
<feature type="domain" description="CUT" evidence="15">
    <location>
        <begin position="928"/>
        <end position="1015"/>
    </location>
</feature>
<dbReference type="SUPFAM" id="SSF47413">
    <property type="entry name" value="lambda repressor-like DNA-binding domains"/>
    <property type="match status" value="2"/>
</dbReference>
<dbReference type="GO" id="GO:0048699">
    <property type="term" value="P:generation of neurons"/>
    <property type="evidence" value="ECO:0007669"/>
    <property type="project" value="UniProtKB-ARBA"/>
</dbReference>
<feature type="compositionally biased region" description="Basic and acidic residues" evidence="13">
    <location>
        <begin position="565"/>
        <end position="579"/>
    </location>
</feature>
<dbReference type="EMBL" id="GAMC01018379">
    <property type="protein sequence ID" value="JAB88176.1"/>
    <property type="molecule type" value="mRNA"/>
</dbReference>
<comment type="similarity">
    <text evidence="2 12">Belongs to the CUT homeobox family.</text>
</comment>
<reference evidence="16" key="1">
    <citation type="submission" date="2013-07" db="EMBL/GenBank/DDBJ databases">
        <authorList>
            <person name="Geib S."/>
        </authorList>
    </citation>
    <scope>NUCLEOTIDE SEQUENCE</scope>
</reference>
<dbReference type="InterPro" id="IPR001356">
    <property type="entry name" value="HD"/>
</dbReference>
<feature type="region of interest" description="Disordered" evidence="13">
    <location>
        <begin position="1014"/>
        <end position="1066"/>
    </location>
</feature>
<evidence type="ECO:0000256" key="2">
    <source>
        <dbReference type="ARBA" id="ARBA00008190"/>
    </source>
</evidence>
<evidence type="ECO:0000259" key="14">
    <source>
        <dbReference type="PROSITE" id="PS50071"/>
    </source>
</evidence>
<evidence type="ECO:0000256" key="13">
    <source>
        <dbReference type="SAM" id="MobiDB-lite"/>
    </source>
</evidence>
<dbReference type="GO" id="GO:0000981">
    <property type="term" value="F:DNA-binding transcription factor activity, RNA polymerase II-specific"/>
    <property type="evidence" value="ECO:0007669"/>
    <property type="project" value="InterPro"/>
</dbReference>
<keyword evidence="9 10" id="KW-0539">Nucleus</keyword>
<feature type="compositionally biased region" description="Basic and acidic residues" evidence="13">
    <location>
        <begin position="1261"/>
        <end position="1272"/>
    </location>
</feature>
<feature type="region of interest" description="Disordered" evidence="13">
    <location>
        <begin position="1482"/>
        <end position="1503"/>
    </location>
</feature>
<evidence type="ECO:0000256" key="6">
    <source>
        <dbReference type="ARBA" id="ARBA00023125"/>
    </source>
</evidence>
<feature type="compositionally biased region" description="Low complexity" evidence="13">
    <location>
        <begin position="1029"/>
        <end position="1064"/>
    </location>
</feature>
<dbReference type="OrthoDB" id="10257567at2759"/>
<dbReference type="PANTHER" id="PTHR14043">
    <property type="entry name" value="CCAAT DISPLACEMENT PROTEIN-RELATED"/>
    <property type="match status" value="1"/>
</dbReference>
<feature type="compositionally biased region" description="Polar residues" evidence="13">
    <location>
        <begin position="530"/>
        <end position="564"/>
    </location>
</feature>
<dbReference type="Gene3D" id="1.10.260.40">
    <property type="entry name" value="lambda repressor-like DNA-binding domains"/>
    <property type="match status" value="2"/>
</dbReference>
<keyword evidence="8 12" id="KW-0804">Transcription</keyword>
<dbReference type="InterPro" id="IPR010982">
    <property type="entry name" value="Lambda_DNA-bd_dom_sf"/>
</dbReference>
<feature type="region of interest" description="Disordered" evidence="13">
    <location>
        <begin position="1"/>
        <end position="78"/>
    </location>
</feature>
<organism evidence="16">
    <name type="scientific">Ceratitis capitata</name>
    <name type="common">Mediterranean fruit fly</name>
    <name type="synonym">Tephritis capitata</name>
    <dbReference type="NCBI Taxonomy" id="7213"/>
    <lineage>
        <taxon>Eukaryota</taxon>
        <taxon>Metazoa</taxon>
        <taxon>Ecdysozoa</taxon>
        <taxon>Arthropoda</taxon>
        <taxon>Hexapoda</taxon>
        <taxon>Insecta</taxon>
        <taxon>Pterygota</taxon>
        <taxon>Neoptera</taxon>
        <taxon>Endopterygota</taxon>
        <taxon>Diptera</taxon>
        <taxon>Brachycera</taxon>
        <taxon>Muscomorpha</taxon>
        <taxon>Tephritoidea</taxon>
        <taxon>Tephritidae</taxon>
        <taxon>Ceratitis</taxon>
        <taxon>Ceratitis</taxon>
    </lineage>
</organism>
<feature type="compositionally biased region" description="Low complexity" evidence="13">
    <location>
        <begin position="374"/>
        <end position="394"/>
    </location>
</feature>
<keyword evidence="3" id="KW-0677">Repeat</keyword>
<dbReference type="GO" id="GO:0005634">
    <property type="term" value="C:nucleus"/>
    <property type="evidence" value="ECO:0007669"/>
    <property type="project" value="UniProtKB-SubCell"/>
</dbReference>
<feature type="compositionally biased region" description="Polar residues" evidence="13">
    <location>
        <begin position="364"/>
        <end position="373"/>
    </location>
</feature>
<feature type="compositionally biased region" description="Low complexity" evidence="13">
    <location>
        <begin position="1482"/>
        <end position="1495"/>
    </location>
</feature>
<dbReference type="SUPFAM" id="SSF46689">
    <property type="entry name" value="Homeodomain-like"/>
    <property type="match status" value="1"/>
</dbReference>
<feature type="compositionally biased region" description="Polar residues" evidence="13">
    <location>
        <begin position="1372"/>
        <end position="1381"/>
    </location>
</feature>
<dbReference type="GO" id="GO:0048468">
    <property type="term" value="P:cell development"/>
    <property type="evidence" value="ECO:0007669"/>
    <property type="project" value="UniProtKB-ARBA"/>
</dbReference>
<evidence type="ECO:0000256" key="1">
    <source>
        <dbReference type="ARBA" id="ARBA00004123"/>
    </source>
</evidence>
<evidence type="ECO:0000256" key="9">
    <source>
        <dbReference type="ARBA" id="ARBA00023242"/>
    </source>
</evidence>
<evidence type="ECO:0000256" key="4">
    <source>
        <dbReference type="ARBA" id="ARBA00023015"/>
    </source>
</evidence>
<dbReference type="PROSITE" id="PS51042">
    <property type="entry name" value="CUT"/>
    <property type="match status" value="2"/>
</dbReference>
<feature type="region of interest" description="Disordered" evidence="13">
    <location>
        <begin position="1405"/>
        <end position="1441"/>
    </location>
</feature>
<feature type="compositionally biased region" description="Basic and acidic residues" evidence="13">
    <location>
        <begin position="1"/>
        <end position="14"/>
    </location>
</feature>
<keyword evidence="4 12" id="KW-0805">Transcription regulation</keyword>
<feature type="compositionally biased region" description="Polar residues" evidence="13">
    <location>
        <begin position="613"/>
        <end position="637"/>
    </location>
</feature>
<gene>
    <name evidence="16" type="primary">CUT</name>
</gene>
<feature type="compositionally biased region" description="Polar residues" evidence="13">
    <location>
        <begin position="47"/>
        <end position="78"/>
    </location>
</feature>
<feature type="compositionally biased region" description="Polar residues" evidence="13">
    <location>
        <begin position="236"/>
        <end position="268"/>
    </location>
</feature>
<evidence type="ECO:0000256" key="10">
    <source>
        <dbReference type="PROSITE-ProRule" id="PRU00108"/>
    </source>
</evidence>
<evidence type="ECO:0000256" key="3">
    <source>
        <dbReference type="ARBA" id="ARBA00022737"/>
    </source>
</evidence>
<dbReference type="FunFam" id="1.10.260.40:FF:000004">
    <property type="entry name" value="Cut-like homeobox 1a"/>
    <property type="match status" value="1"/>
</dbReference>
<dbReference type="InterPro" id="IPR017970">
    <property type="entry name" value="Homeobox_CS"/>
</dbReference>
<feature type="domain" description="Homeobox" evidence="14">
    <location>
        <begin position="1063"/>
        <end position="1123"/>
    </location>
</feature>
<sequence>MEKGKIHVKNEHRGGSAQTQHQQHTTTKAPEGHPASALSPDLKSTPYMGTQHNLEQSQVQSTYYHSPQRPSSKTNPANLSECDTIGNSAHDGVFPLCYVCGGNGGCESLRVFKNPDCPTEPYFPFLERHEPPNGVPRLTATQKYVIACMLCYRSLREQWDSYERKRKHHSQRLYHMKRVDGKSYIGADMQTQGEYAAQVLGLSADHLQHGALQEEFAYLSGVPRTPSHTEYERQPNMGNQYYPLTSQESSTPTSHYAQTNSMPSSTTQQYCDYYNRNFNATLNGQMTPQFTPKDKQTGSTQLPKSVAQGGDEPTFNEQRKSVGGGTAYDALNIKSSSFAHHKFKLGQISYTRNEFSPPNDAQKPANSNNDSKPQQQQQQLQQHQQQQQQSQPTQPATERQSAPQRQILVDTNGQIIGNFLVQHQQQQQQYVPYNVTTLEDLKLFNSAGQLVEPHQQQMQTLLQHGTEQQQQQQQLQQQQQNAAAAAAAGSLPNFPNFSNLMALQQQVLNGAQDLTLTKDPKDIIKVNGQRSIEHSSNSMDSQCGNSNSNTATMPGNNTVGGNSNHAKDMPNAESLDRHGSAGMSLHGRKLDSGSHTPVPPPPTSNASVGMHGVSNSTAPSPLSNSILPPAMTSNDDFSATASPLQRMASITNSLITQPPVPPHHTPPQRPTKAVLPPITQQQFDMFNNLNTEDIVRRVKEALSQYSISQRLFGESVLGLSQGSVSDLLARPKPWHMLTQKGREPFIRMKMFLEDENAVHKLVASQYKIAPEKLMRTGSYSGTPQLPQGLASKIGASLPMQKMMNELKLQEPTQAQHIMQQMQAAAMSAAMQQHQQQAQSQQQHAAAAAVQAAQAAAAAQAAHHQSMLLTSPGLPPQHAISLPPTGAAGGNAGPGTPGSDKKPMMMPIHSPHQANAMRSMHQHMSPTVYEMAALTQDLDTQIITTKIKEALLANNIGQKIFGEAVLGLSQGSVSELLSKPKPWHMLSIKGREPFIRMQLWLSDANNVERLQVIKNERREASKRRRSTGPNQQDNSSDTSSNDTNDFYTSSPGPGSVGSSVSGAPPNKKQRVLFSEEQKQALRLAFELDPYPNVATIEFLANELGLATRTITNWFHNHRMRLKQQVPHNQPGADNPIPSRENTNSTPFDPVQFRILLQQRLLELHKERMGLSGAPTLPYPPYFAAAALLGRSLAGMPGAAAAAAAAAAGAGGEPDLHALNQAFREQMRGLDLSMSSMKRERSVDYDDELDDSHLSDNESLDGADDKSLSGDYKDGASTPRSTPLSAAASYLMGGLAASMRSSSRRKPAAPQWVNPAGPNVTIDANGIMIAGASTAATNATGLPPSAAEQERIINGVCVMQPSDFSRSDEAGEGASTNNNTTGGDVNLEATKRGAEVLEGEFEAQQRFLEPEVRIKQEKEDCDSDNEATTSLPTHEHRPTSEEKLKVISEDKLRMVRVQRHSHEDDASAAAAAPTMTSDVATAGVTTTNTTGMPTTAGGAAGVWNY</sequence>
<dbReference type="Pfam" id="PF00046">
    <property type="entry name" value="Homeodomain"/>
    <property type="match status" value="1"/>
</dbReference>
<evidence type="ECO:0000256" key="5">
    <source>
        <dbReference type="ARBA" id="ARBA00023054"/>
    </source>
</evidence>
<feature type="region of interest" description="Disordered" evidence="13">
    <location>
        <begin position="530"/>
        <end position="637"/>
    </location>
</feature>
<dbReference type="Pfam" id="PF02376">
    <property type="entry name" value="CUT"/>
    <property type="match status" value="2"/>
</dbReference>
<feature type="region of interest" description="Disordered" evidence="13">
    <location>
        <begin position="351"/>
        <end position="402"/>
    </location>
</feature>
<feature type="compositionally biased region" description="Gly residues" evidence="13">
    <location>
        <begin position="886"/>
        <end position="895"/>
    </location>
</feature>
<evidence type="ECO:0000256" key="12">
    <source>
        <dbReference type="RuleBase" id="RU361129"/>
    </source>
</evidence>
<dbReference type="FunFam" id="1.10.10.60:FF:000298">
    <property type="entry name" value="Homeobox protein cut-like"/>
    <property type="match status" value="1"/>
</dbReference>
<proteinExistence type="evidence at transcript level"/>
<feature type="region of interest" description="Disordered" evidence="13">
    <location>
        <begin position="1124"/>
        <end position="1143"/>
    </location>
</feature>
<keyword evidence="7 10" id="KW-0371">Homeobox</keyword>
<feature type="region of interest" description="Disordered" evidence="13">
    <location>
        <begin position="225"/>
        <end position="268"/>
    </location>
</feature>
<dbReference type="EMBL" id="GAMC01018378">
    <property type="protein sequence ID" value="JAB88177.1"/>
    <property type="molecule type" value="mRNA"/>
</dbReference>
<feature type="region of interest" description="Disordered" evidence="13">
    <location>
        <begin position="1237"/>
        <end position="1281"/>
    </location>
</feature>
<dbReference type="PROSITE" id="PS00027">
    <property type="entry name" value="HOMEOBOX_1"/>
    <property type="match status" value="1"/>
</dbReference>
<dbReference type="SMART" id="SM01109">
    <property type="entry name" value="CUT"/>
    <property type="match status" value="2"/>
</dbReference>
<dbReference type="CDD" id="cd00086">
    <property type="entry name" value="homeodomain"/>
    <property type="match status" value="1"/>
</dbReference>
<feature type="compositionally biased region" description="Low complexity" evidence="13">
    <location>
        <begin position="18"/>
        <end position="27"/>
    </location>
</feature>
<feature type="region of interest" description="Disordered" evidence="13">
    <location>
        <begin position="1361"/>
        <end position="1384"/>
    </location>
</feature>
<evidence type="ECO:0000256" key="8">
    <source>
        <dbReference type="ARBA" id="ARBA00023163"/>
    </source>
</evidence>
<feature type="compositionally biased region" description="Basic and acidic residues" evidence="13">
    <location>
        <begin position="1406"/>
        <end position="1416"/>
    </location>
</feature>
<dbReference type="PROSITE" id="PS50071">
    <property type="entry name" value="HOMEOBOX_2"/>
    <property type="match status" value="1"/>
</dbReference>
<feature type="compositionally biased region" description="Basic and acidic residues" evidence="13">
    <location>
        <begin position="1431"/>
        <end position="1441"/>
    </location>
</feature>
<name>W8BEJ0_CERCA</name>
<keyword evidence="5" id="KW-0175">Coiled coil</keyword>
<dbReference type="InterPro" id="IPR009057">
    <property type="entry name" value="Homeodomain-like_sf"/>
</dbReference>
<dbReference type="FunFam" id="1.10.260.40:FF:000027">
    <property type="entry name" value="Homeobox protein cut-like"/>
    <property type="match status" value="1"/>
</dbReference>
<reference evidence="16" key="2">
    <citation type="journal article" date="2014" name="BMC Genomics">
        <title>A genomic perspective to assessing quality of mass-reared SIT flies used in Mediterranean fruit fly (Ceratitis capitata) eradication in California.</title>
        <authorList>
            <person name="Calla B."/>
            <person name="Hall B."/>
            <person name="Hou S."/>
            <person name="Geib S.M."/>
        </authorList>
    </citation>
    <scope>NUCLEOTIDE SEQUENCE</scope>
</reference>
<keyword evidence="6 10" id="KW-0238">DNA-binding</keyword>
<dbReference type="SMART" id="SM00389">
    <property type="entry name" value="HOX"/>
    <property type="match status" value="1"/>
</dbReference>
<dbReference type="Gene3D" id="1.10.10.60">
    <property type="entry name" value="Homeodomain-like"/>
    <property type="match status" value="1"/>
</dbReference>
<dbReference type="EMBL" id="GAMC01018381">
    <property type="protein sequence ID" value="JAB88174.1"/>
    <property type="molecule type" value="mRNA"/>
</dbReference>
<evidence type="ECO:0000256" key="11">
    <source>
        <dbReference type="RuleBase" id="RU000682"/>
    </source>
</evidence>
<feature type="DNA-binding region" description="Homeobox" evidence="10">
    <location>
        <begin position="1065"/>
        <end position="1124"/>
    </location>
</feature>
<evidence type="ECO:0000313" key="16">
    <source>
        <dbReference type="EMBL" id="JAB88174.1"/>
    </source>
</evidence>
<protein>
    <recommendedName>
        <fullName evidence="12">DNA-binding protein SATB</fullName>
    </recommendedName>
    <alternativeName>
        <fullName evidence="12">Special AT-rich sequence-binding protein</fullName>
    </alternativeName>
</protein>
<comment type="subcellular location">
    <subcellularLocation>
        <location evidence="1 10 11">Nucleus</location>
    </subcellularLocation>
</comment>
<dbReference type="GO" id="GO:0000977">
    <property type="term" value="F:RNA polymerase II transcription regulatory region sequence-specific DNA binding"/>
    <property type="evidence" value="ECO:0007669"/>
    <property type="project" value="TreeGrafter"/>
</dbReference>